<feature type="region of interest" description="Disordered" evidence="1">
    <location>
        <begin position="25"/>
        <end position="81"/>
    </location>
</feature>
<dbReference type="Proteomes" id="UP000062788">
    <property type="component" value="Unassembled WGS sequence"/>
</dbReference>
<feature type="compositionally biased region" description="Basic residues" evidence="1">
    <location>
        <begin position="49"/>
        <end position="65"/>
    </location>
</feature>
<accession>A0A118DNT6</accession>
<reference evidence="2 3" key="1">
    <citation type="submission" date="2015-11" db="EMBL/GenBank/DDBJ databases">
        <title>Expanding the genomic diversity of Burkholderia species for the development of highly accurate diagnostics.</title>
        <authorList>
            <person name="Sahl J."/>
            <person name="Keim P."/>
            <person name="Wagner D."/>
        </authorList>
    </citation>
    <scope>NUCLEOTIDE SEQUENCE [LARGE SCALE GENOMIC DNA]</scope>
    <source>
        <strain evidence="2 3">TSV85</strain>
    </source>
</reference>
<dbReference type="AlphaFoldDB" id="A0A118DNT6"/>
<sequence>MATFVRVEFFAFAIPRTERHHIESSLHTLDGSRTRSRRKSAPRSQRWLGRPHRRFKEARRLKLGCRPHVSEPRATDLDQRS</sequence>
<dbReference type="EMBL" id="LOWA01000032">
    <property type="protein sequence ID" value="KVE26989.1"/>
    <property type="molecule type" value="Genomic_DNA"/>
</dbReference>
<organism evidence="2 3">
    <name type="scientific">Burkholderia singularis</name>
    <dbReference type="NCBI Taxonomy" id="1503053"/>
    <lineage>
        <taxon>Bacteria</taxon>
        <taxon>Pseudomonadati</taxon>
        <taxon>Pseudomonadota</taxon>
        <taxon>Betaproteobacteria</taxon>
        <taxon>Burkholderiales</taxon>
        <taxon>Burkholderiaceae</taxon>
        <taxon>Burkholderia</taxon>
        <taxon>pseudomallei group</taxon>
    </lineage>
</organism>
<protein>
    <submittedName>
        <fullName evidence="2">Uncharacterized protein</fullName>
    </submittedName>
</protein>
<evidence type="ECO:0000256" key="1">
    <source>
        <dbReference type="SAM" id="MobiDB-lite"/>
    </source>
</evidence>
<evidence type="ECO:0000313" key="2">
    <source>
        <dbReference type="EMBL" id="KVE26989.1"/>
    </source>
</evidence>
<evidence type="ECO:0000313" key="3">
    <source>
        <dbReference type="Proteomes" id="UP000062788"/>
    </source>
</evidence>
<name>A0A118DNT6_9BURK</name>
<comment type="caution">
    <text evidence="2">The sequence shown here is derived from an EMBL/GenBank/DDBJ whole genome shotgun (WGS) entry which is preliminary data.</text>
</comment>
<proteinExistence type="predicted"/>
<gene>
    <name evidence="2" type="ORF">WS67_15630</name>
</gene>
<feature type="compositionally biased region" description="Basic and acidic residues" evidence="1">
    <location>
        <begin position="68"/>
        <end position="81"/>
    </location>
</feature>
<keyword evidence="3" id="KW-1185">Reference proteome</keyword>